<evidence type="ECO:0000313" key="3">
    <source>
        <dbReference type="EMBL" id="NKE19413.1"/>
    </source>
</evidence>
<dbReference type="RefSeq" id="WP_168043312.1">
    <property type="nucleotide sequence ID" value="NZ_JAAEDK010000026.1"/>
</dbReference>
<name>A0A9X9WIK2_9PROT</name>
<dbReference type="InterPro" id="IPR009003">
    <property type="entry name" value="Peptidase_S1_PA"/>
</dbReference>
<comment type="caution">
    <text evidence="2">The sequence shown here is derived from an EMBL/GenBank/DDBJ whole genome shotgun (WGS) entry which is preliminary data.</text>
</comment>
<keyword evidence="4" id="KW-1185">Reference proteome</keyword>
<dbReference type="AlphaFoldDB" id="A0A9X9WIK2"/>
<dbReference type="Pfam" id="PF13365">
    <property type="entry name" value="Trypsin_2"/>
    <property type="match status" value="1"/>
</dbReference>
<dbReference type="EMBL" id="JAAVUP010000009">
    <property type="protein sequence ID" value="NKE19413.1"/>
    <property type="molecule type" value="Genomic_DNA"/>
</dbReference>
<dbReference type="InterPro" id="IPR043504">
    <property type="entry name" value="Peptidase_S1_PA_chymotrypsin"/>
</dbReference>
<protein>
    <submittedName>
        <fullName evidence="2">Trypsin-like peptidase domain-containing protein</fullName>
    </submittedName>
</protein>
<reference evidence="2" key="1">
    <citation type="submission" date="2020-01" db="EMBL/GenBank/DDBJ databases">
        <authorList>
            <person name="Rat A."/>
        </authorList>
    </citation>
    <scope>NUCLEOTIDE SEQUENCE</scope>
    <source>
        <strain evidence="2">LMG 31161</strain>
    </source>
</reference>
<evidence type="ECO:0000313" key="5">
    <source>
        <dbReference type="Proteomes" id="UP001138708"/>
    </source>
</evidence>
<dbReference type="Proteomes" id="UP001138708">
    <property type="component" value="Unassembled WGS sequence"/>
</dbReference>
<dbReference type="SUPFAM" id="SSF50494">
    <property type="entry name" value="Trypsin-like serine proteases"/>
    <property type="match status" value="1"/>
</dbReference>
<keyword evidence="1" id="KW-0732">Signal</keyword>
<evidence type="ECO:0000313" key="4">
    <source>
        <dbReference type="Proteomes" id="UP000746741"/>
    </source>
</evidence>
<feature type="signal peptide" evidence="1">
    <location>
        <begin position="1"/>
        <end position="18"/>
    </location>
</feature>
<organism evidence="2 5">
    <name type="scientific">Neoroseomonas oryzicola</name>
    <dbReference type="NCBI Taxonomy" id="535904"/>
    <lineage>
        <taxon>Bacteria</taxon>
        <taxon>Pseudomonadati</taxon>
        <taxon>Pseudomonadota</taxon>
        <taxon>Alphaproteobacteria</taxon>
        <taxon>Acetobacterales</taxon>
        <taxon>Acetobacteraceae</taxon>
        <taxon>Neoroseomonas</taxon>
    </lineage>
</organism>
<feature type="chain" id="PRO_5040942919" evidence="1">
    <location>
        <begin position="19"/>
        <end position="230"/>
    </location>
</feature>
<reference evidence="2" key="3">
    <citation type="journal article" date="2021" name="Syst. Appl. Microbiol.">
        <title>Roseomonas hellenica sp. nov., isolated from roots of wild-growing Alkanna tinctoria.</title>
        <authorList>
            <person name="Rat A."/>
            <person name="Naranjo H.D."/>
            <person name="Lebbe L."/>
            <person name="Cnockaert M."/>
            <person name="Krigas N."/>
            <person name="Grigoriadou K."/>
            <person name="Maloupa E."/>
            <person name="Willems A."/>
        </authorList>
    </citation>
    <scope>NUCLEOTIDE SEQUENCE</scope>
    <source>
        <strain evidence="2">LMG 31161</strain>
    </source>
</reference>
<evidence type="ECO:0000313" key="2">
    <source>
        <dbReference type="EMBL" id="MBR0660162.1"/>
    </source>
</evidence>
<reference evidence="3 4" key="2">
    <citation type="submission" date="2020-02" db="EMBL/GenBank/DDBJ databases">
        <authorList>
            <person name="Sun Q."/>
            <person name="Inoue M."/>
        </authorList>
    </citation>
    <scope>NUCLEOTIDE SEQUENCE [LARGE SCALE GENOMIC DNA]</scope>
    <source>
        <strain evidence="3 4">KCTC 22478</strain>
    </source>
</reference>
<dbReference type="Gene3D" id="2.40.10.10">
    <property type="entry name" value="Trypsin-like serine proteases"/>
    <property type="match status" value="2"/>
</dbReference>
<gene>
    <name evidence="3" type="ORF">GWK15_20830</name>
    <name evidence="2" type="ORF">GXW75_12955</name>
</gene>
<sequence length="230" mass="24006">MMRRACLLLAATLLPSCAAVPDEPRGPQDLAAVQRAKDLLWIVESENGSAIGSATAFGPGRLLTTATAVEDWVGQRLRVRRDGTILPVRTMQLAVRQNFAILQVQDPRLESPRPSAQPGANQRLFMAAANGGSVFEGAGPVLPVAAPVEGIARLEDVVIADLPAARGFSGAPVVDTGGNLVGIAAGILQTGLFDTSLPASVAPGSRVPHRSVIVLPIGTIDRTMQQEGLR</sequence>
<dbReference type="Proteomes" id="UP000746741">
    <property type="component" value="Unassembled WGS sequence"/>
</dbReference>
<proteinExistence type="predicted"/>
<accession>A0A9X9WIK2</accession>
<dbReference type="EMBL" id="JAAEDK010000026">
    <property type="protein sequence ID" value="MBR0660162.1"/>
    <property type="molecule type" value="Genomic_DNA"/>
</dbReference>
<evidence type="ECO:0000256" key="1">
    <source>
        <dbReference type="SAM" id="SignalP"/>
    </source>
</evidence>